<name>A0A8B8TE65_CAMFR</name>
<dbReference type="Proteomes" id="UP000694856">
    <property type="component" value="Chromosome 8"/>
</dbReference>
<dbReference type="GeneID" id="106729977"/>
<keyword evidence="1" id="KW-1185">Reference proteome</keyword>
<gene>
    <name evidence="2" type="primary">LOC106729977</name>
</gene>
<accession>A0A8B8TE65</accession>
<proteinExistence type="predicted"/>
<dbReference type="AlphaFoldDB" id="A0A8B8TE65"/>
<evidence type="ECO:0000313" key="1">
    <source>
        <dbReference type="Proteomes" id="UP000694856"/>
    </source>
</evidence>
<protein>
    <submittedName>
        <fullName evidence="2">Uncharacterized protein LOC106729977 isoform X1</fullName>
    </submittedName>
</protein>
<sequence>MLPGVQGPAWGSILQGPGALATPDGTLPTLWRALFLLDFLARVCSPLVLLAPSALARRLFGPLCPRPPGAKLRWRLPISGLRDWPKCFDEFSEKATRSRTRSAWLLDPRRARRPEVALVRSSLIHPENTSQSGWEDPKVIRLQPSISRSASLLSPRTPNSEAQSSCLNTITVRSRILSALYPAESPVTRTCLHVVGTLWNCAINFPHQPELFGYHIRRGMCSRFHILSA</sequence>
<dbReference type="KEGG" id="cfr:106729977"/>
<reference evidence="2" key="1">
    <citation type="submission" date="2025-08" db="UniProtKB">
        <authorList>
            <consortium name="RefSeq"/>
        </authorList>
    </citation>
    <scope>IDENTIFICATION</scope>
    <source>
        <tissue evidence="2">Ear skin</tissue>
    </source>
</reference>
<organism evidence="1 2">
    <name type="scientific">Camelus ferus</name>
    <name type="common">Wild bactrian camel</name>
    <name type="synonym">Camelus bactrianus ferus</name>
    <dbReference type="NCBI Taxonomy" id="419612"/>
    <lineage>
        <taxon>Eukaryota</taxon>
        <taxon>Metazoa</taxon>
        <taxon>Chordata</taxon>
        <taxon>Craniata</taxon>
        <taxon>Vertebrata</taxon>
        <taxon>Euteleostomi</taxon>
        <taxon>Mammalia</taxon>
        <taxon>Eutheria</taxon>
        <taxon>Laurasiatheria</taxon>
        <taxon>Artiodactyla</taxon>
        <taxon>Tylopoda</taxon>
        <taxon>Camelidae</taxon>
        <taxon>Camelus</taxon>
    </lineage>
</organism>
<evidence type="ECO:0000313" key="2">
    <source>
        <dbReference type="RefSeq" id="XP_032340525.1"/>
    </source>
</evidence>
<dbReference type="RefSeq" id="XP_032340525.1">
    <property type="nucleotide sequence ID" value="XM_032484634.1"/>
</dbReference>